<comment type="caution">
    <text evidence="1">The sequence shown here is derived from an EMBL/GenBank/DDBJ whole genome shotgun (WGS) entry which is preliminary data.</text>
</comment>
<dbReference type="CDD" id="cd03820">
    <property type="entry name" value="GT4_AmsD-like"/>
    <property type="match status" value="1"/>
</dbReference>
<protein>
    <submittedName>
        <fullName evidence="1">Glycosyltransferase family 4 protein</fullName>
    </submittedName>
</protein>
<gene>
    <name evidence="1" type="ORF">FH034_09995</name>
</gene>
<dbReference type="EMBL" id="VEVS01000066">
    <property type="protein sequence ID" value="TNO40449.1"/>
    <property type="molecule type" value="Genomic_DNA"/>
</dbReference>
<evidence type="ECO:0000313" key="2">
    <source>
        <dbReference type="Proteomes" id="UP000312397"/>
    </source>
</evidence>
<organism evidence="1 2">
    <name type="scientific">Campylobacter jejuni</name>
    <dbReference type="NCBI Taxonomy" id="197"/>
    <lineage>
        <taxon>Bacteria</taxon>
        <taxon>Pseudomonadati</taxon>
        <taxon>Campylobacterota</taxon>
        <taxon>Epsilonproteobacteria</taxon>
        <taxon>Campylobacterales</taxon>
        <taxon>Campylobacteraceae</taxon>
        <taxon>Campylobacter</taxon>
    </lineage>
</organism>
<sequence length="379" mass="44114">MKKIILTIQDISLGGGGERVVVNLANAFSDLGYKTQILSISFQNQKISYKLNEDVELTILDKNNQLGLLDKISKKFQKNIFHIFKIFFKIYANHKLSKVKKELFSFKWSKNDIIIDNVLQNNYFFPEIKKNKDLNIFKLIHLDYDNFYRHCKYMKDLKYYKSLILLSDKQKHLWEKSNNNICNIANFIPFTPLKKSNLSQKVVLSAGRMGKEDQKGFLRLIDIWEIVQKDGNFKEWKLHIVGDGLLKEEILHKIQAKKLGHSIILLPFNQNIEEEYLKASIYVMASHFEGFGMVLAESASYTIPSIAFDINAGPSDIIDNKKSGFLIEDGNLQEFANKLKILMQNENLREKFGKNAKEKVQKEFSKEIIMQKWIKLINS</sequence>
<dbReference type="SUPFAM" id="SSF53756">
    <property type="entry name" value="UDP-Glycosyltransferase/glycogen phosphorylase"/>
    <property type="match status" value="1"/>
</dbReference>
<dbReference type="Pfam" id="PF00534">
    <property type="entry name" value="Glycos_transf_1"/>
    <property type="match status" value="1"/>
</dbReference>
<dbReference type="Proteomes" id="UP000312397">
    <property type="component" value="Unassembled WGS sequence"/>
</dbReference>
<dbReference type="AlphaFoldDB" id="A0A5C4YCM6"/>
<dbReference type="PANTHER" id="PTHR12526:SF630">
    <property type="entry name" value="GLYCOSYLTRANSFERASE"/>
    <property type="match status" value="1"/>
</dbReference>
<accession>A0A5C4YCM6</accession>
<proteinExistence type="predicted"/>
<evidence type="ECO:0000313" key="1">
    <source>
        <dbReference type="EMBL" id="TNO40449.1"/>
    </source>
</evidence>
<dbReference type="Gene3D" id="3.40.50.2000">
    <property type="entry name" value="Glycogen Phosphorylase B"/>
    <property type="match status" value="2"/>
</dbReference>
<reference evidence="1 2" key="1">
    <citation type="submission" date="2019-06" db="EMBL/GenBank/DDBJ databases">
        <title>Epidemiology of MDR Campylobacter spp.</title>
        <authorList>
            <person name="Addetia A."/>
            <person name="Greninger A."/>
            <person name="Fang F."/>
        </authorList>
    </citation>
    <scope>NUCLEOTIDE SEQUENCE [LARGE SCALE GENOMIC DNA]</scope>
    <source>
        <strain evidence="1 2">HMC314</strain>
    </source>
</reference>
<dbReference type="PANTHER" id="PTHR12526">
    <property type="entry name" value="GLYCOSYLTRANSFERASE"/>
    <property type="match status" value="1"/>
</dbReference>
<dbReference type="RefSeq" id="WP_251831901.1">
    <property type="nucleotide sequence ID" value="NZ_VEVS01000066.1"/>
</dbReference>
<dbReference type="GO" id="GO:0016757">
    <property type="term" value="F:glycosyltransferase activity"/>
    <property type="evidence" value="ECO:0007669"/>
    <property type="project" value="InterPro"/>
</dbReference>
<name>A0A5C4YCM6_CAMJU</name>
<keyword evidence="1" id="KW-0808">Transferase</keyword>
<dbReference type="InterPro" id="IPR001296">
    <property type="entry name" value="Glyco_trans_1"/>
</dbReference>